<dbReference type="Proteomes" id="UP000837857">
    <property type="component" value="Chromosome 9"/>
</dbReference>
<evidence type="ECO:0000313" key="2">
    <source>
        <dbReference type="EMBL" id="CAH2077295.1"/>
    </source>
</evidence>
<keyword evidence="3" id="KW-1185">Reference proteome</keyword>
<feature type="region of interest" description="Disordered" evidence="1">
    <location>
        <begin position="1"/>
        <end position="46"/>
    </location>
</feature>
<feature type="non-terminal residue" evidence="2">
    <location>
        <position position="1"/>
    </location>
</feature>
<reference evidence="2" key="1">
    <citation type="submission" date="2022-03" db="EMBL/GenBank/DDBJ databases">
        <authorList>
            <person name="Martin H S."/>
        </authorList>
    </citation>
    <scope>NUCLEOTIDE SEQUENCE</scope>
</reference>
<protein>
    <submittedName>
        <fullName evidence="2">Uncharacterized protein</fullName>
    </submittedName>
</protein>
<accession>A0ABN8J6R6</accession>
<organism evidence="2 3">
    <name type="scientific">Iphiclides podalirius</name>
    <name type="common">scarce swallowtail</name>
    <dbReference type="NCBI Taxonomy" id="110791"/>
    <lineage>
        <taxon>Eukaryota</taxon>
        <taxon>Metazoa</taxon>
        <taxon>Ecdysozoa</taxon>
        <taxon>Arthropoda</taxon>
        <taxon>Hexapoda</taxon>
        <taxon>Insecta</taxon>
        <taxon>Pterygota</taxon>
        <taxon>Neoptera</taxon>
        <taxon>Endopterygota</taxon>
        <taxon>Lepidoptera</taxon>
        <taxon>Glossata</taxon>
        <taxon>Ditrysia</taxon>
        <taxon>Papilionoidea</taxon>
        <taxon>Papilionidae</taxon>
        <taxon>Papilioninae</taxon>
        <taxon>Iphiclides</taxon>
    </lineage>
</organism>
<dbReference type="EMBL" id="OW152821">
    <property type="protein sequence ID" value="CAH2077295.1"/>
    <property type="molecule type" value="Genomic_DNA"/>
</dbReference>
<gene>
    <name evidence="2" type="ORF">IPOD504_LOCUS17641</name>
</gene>
<evidence type="ECO:0000256" key="1">
    <source>
        <dbReference type="SAM" id="MobiDB-lite"/>
    </source>
</evidence>
<sequence length="83" mass="8394">MGECKKWNGVAAVKPHRRAQSKSASALRDAGTSHKRSDGYKEVSESRGAGGASFAISHAPAAAAATATATAIATANARDISIL</sequence>
<name>A0ABN8J6R6_9NEOP</name>
<feature type="compositionally biased region" description="Basic and acidic residues" evidence="1">
    <location>
        <begin position="31"/>
        <end position="45"/>
    </location>
</feature>
<proteinExistence type="predicted"/>
<evidence type="ECO:0000313" key="3">
    <source>
        <dbReference type="Proteomes" id="UP000837857"/>
    </source>
</evidence>